<proteinExistence type="predicted"/>
<feature type="domain" description="Bacterial repeat" evidence="2">
    <location>
        <begin position="132"/>
        <end position="201"/>
    </location>
</feature>
<feature type="domain" description="Bacterial repeat" evidence="2">
    <location>
        <begin position="69"/>
        <end position="126"/>
    </location>
</feature>
<sequence>MSGNIGANPYSYRRSSAVNIKIMFLLVALALVFTASVGEAAKNLTANKTGSTGTGTISSNPAGISCGASCTTQTNAFDNNATVILTAVADPGSVFTSWSGCSSTSGNQCTRAMENAARTVTAVFTLSATPTYAITVTQGANGTISPGTTTITQGNSQGFTITANAGYAISSVIVDGVSVGTPSSYTFSNVTATHTIAATFVVAPAYSISISSSGTGSGTVTSSSGGINCGSTCYATYASGTSVTLTATATAGSTFTNWSGACSGTSATCTVTVSGALSVNAVFTVDAAAACATPTPGATPTPTPTPTPASAAMQKYCSTPPFIPQTLRPNLLLMIDNSLSMYDPAYYSTTSYTSSAAGIYPGYDNSYTDSKTYVGYFDNTTLYKGNNGTAFVNDGNCSTFVAYTGAKTCSYINTSYLCISMDAGLTDVTEFIARGNFLNWLAISKMDVEKQVLTGGKYDSTYNILVGESRGWNGMRYIKSVTVPGANQVTFSVRGPNNGDYPDLGSSDGGTSRIDIFKGAFDASRCQEAIYQWLYGNMGQAKNATADCMPDSGYGGDKTLPTFNHTMQTCWSCGTPCTVGGSGGGTGIGTGDVSRVKNDCEGYYGTLSSAPPDYEDANKLAAVCATTGPGSLGSKSYVGSCWNGSAWSSTACIETGFVNYCNDTTSNPVTDPTGDALLTQGVNGSGTLPAILLDFGILSQLGDPLKTYQLRIEQSSTPMGLVHDFYDLIKFGIMTFNTKGSVTECIDNSTILPCPTSGTNLDGGKIISYIPQTDDKTVLNTLKQPFIDSINSITASTWTPYAEAFYNAIGYFSNRTDMRLNAADFDTAQNPVDYTCRQNNVLMVTDGVSTADRNPNVVSLAVPSAGTSLDSDDDDDNTCFLYSGSKYLDDLSWLAKNKNIFTFTKDGGGHLSTSAAPTKASQYISTYVVFNGQDNGLGGECSPVTLLSNTAANGGGSYQSASNAEALELALRNAFLSIAAKAASGTAASVLGEKSTEGYNVFQAVFYPSKLFNIASTPSSTKKLSWLGYTNSLWYYYDTSADISNIREDTVHDYKLNLQSDRVIAYTFTNDQLVVNQWSDTDGDGAPNTALADKSIDDVVPLWEAGKKLFQRSAASRTIYVNDSSSAYPKTITSTSCGSGNLVAFTTGNAGCFSSYFGTITGMTTNTLIDYIRGTDDNVSIYRDRTLPLYNPVDSATAGTWKLGDIVYSSPLIVKYTAAASNSDYSVLYVGANDGMLHAFKIGQLSSTGLTGFDKIQDTVGTIDSIALGEEMWAFVPKNILPYLRYYADPSYCHISMIDAAPYLISSGSKRILIGGMRLGAGCGGNSTVTPPTDTCADPYSTTCVGTSSYFALDVTNPKTPKLLWEFTDPKLKMTFSGPAVINRNSVKYVMFLSGPNDTTGTTNQNLNAFILKLNSDFTINTTTTIDLGSVYGSAYNNSFGGRLFTNGLDVNEDGNTDFVFFGYSKSLDNDSASGYPAWGGGVVKVYTGSSNPSSWVFDNQYVKFLTTNGFPVTAKIGVDQCFGKNYLYFGTGRYFFTTDKYGTSKTGGVDYTLKPDIIGGAPFMCTAGNVCSVSSVEFASVGAPANPTTEGNRQRSTPATTCTNLNNGDYTNAGWYLALNPMDSTYYQERATTDPSITGLNFTMFSTSQPATDICTFSGQSRMWGLNCATGAAITDNSSCTNKVVDITKVKGRLLVQLSTAAISQIDPSASFSSGTPYTPFIPGMNPDKPPAFVSPVKGNKILHWIIR</sequence>
<dbReference type="Gene3D" id="3.40.50.410">
    <property type="entry name" value="von Willebrand factor, type A domain"/>
    <property type="match status" value="1"/>
</dbReference>
<feature type="region of interest" description="Disordered" evidence="1">
    <location>
        <begin position="1583"/>
        <end position="1602"/>
    </location>
</feature>
<feature type="domain" description="Bacterial repeat" evidence="2">
    <location>
        <begin position="219"/>
        <end position="285"/>
    </location>
</feature>
<reference evidence="3" key="1">
    <citation type="journal article" date="2011" name="Appl. Environ. Microbiol.">
        <title>Metagenomic analysis reveals unexpected subgenomic diversity of magnetotactic bacteria within the phylum Nitrospirae.</title>
        <authorList>
            <person name="Lin W."/>
            <person name="Jogler C."/>
            <person name="Schuler D."/>
            <person name="Pan Y."/>
        </authorList>
    </citation>
    <scope>NUCLEOTIDE SEQUENCE</scope>
</reference>
<gene>
    <name evidence="3" type="ORF">LW3_0210</name>
</gene>
<evidence type="ECO:0000256" key="1">
    <source>
        <dbReference type="SAM" id="MobiDB-lite"/>
    </source>
</evidence>
<protein>
    <submittedName>
        <fullName evidence="3">Tfp pilus assembly protein tip-associated adhesin PilY1-like protein</fullName>
    </submittedName>
</protein>
<name>D9MP35_9BACT</name>
<dbReference type="Pfam" id="PF18998">
    <property type="entry name" value="Flg_new_2"/>
    <property type="match status" value="3"/>
</dbReference>
<dbReference type="InterPro" id="IPR044060">
    <property type="entry name" value="Bacterial_rp_domain"/>
</dbReference>
<evidence type="ECO:0000313" key="3">
    <source>
        <dbReference type="EMBL" id="ADI87724.1"/>
    </source>
</evidence>
<dbReference type="EMBL" id="HM454281">
    <property type="protein sequence ID" value="ADI87724.1"/>
    <property type="molecule type" value="Genomic_DNA"/>
</dbReference>
<evidence type="ECO:0000259" key="2">
    <source>
        <dbReference type="Pfam" id="PF18998"/>
    </source>
</evidence>
<feature type="compositionally biased region" description="Polar residues" evidence="1">
    <location>
        <begin position="1587"/>
        <end position="1602"/>
    </location>
</feature>
<dbReference type="InterPro" id="IPR036465">
    <property type="entry name" value="vWFA_dom_sf"/>
</dbReference>
<organism evidence="3">
    <name type="scientific">uncultured Nitrospirae bacterium MY3-5B</name>
    <dbReference type="NCBI Taxonomy" id="798578"/>
    <lineage>
        <taxon>Bacteria</taxon>
        <taxon>Pseudomonadati</taxon>
        <taxon>Nitrospirota</taxon>
        <taxon>environmental samples</taxon>
    </lineage>
</organism>
<accession>D9MP35</accession>